<dbReference type="Gene3D" id="1.20.1290.10">
    <property type="entry name" value="AhpD-like"/>
    <property type="match status" value="1"/>
</dbReference>
<name>A0A4R5TVP4_9MICC</name>
<evidence type="ECO:0000313" key="2">
    <source>
        <dbReference type="EMBL" id="TDK25173.1"/>
    </source>
</evidence>
<dbReference type="OrthoDB" id="122912at2"/>
<reference evidence="2 3" key="1">
    <citation type="submission" date="2019-03" db="EMBL/GenBank/DDBJ databases">
        <title>Arthrobacter sp. nov., an bacterium isolated from biocrust in Mu Us Desert.</title>
        <authorList>
            <person name="Lixiong L."/>
        </authorList>
    </citation>
    <scope>NUCLEOTIDE SEQUENCE [LARGE SCALE GENOMIC DNA]</scope>
    <source>
        <strain evidence="2 3">SLN-3</strain>
    </source>
</reference>
<evidence type="ECO:0000313" key="3">
    <source>
        <dbReference type="Proteomes" id="UP000295411"/>
    </source>
</evidence>
<comment type="caution">
    <text evidence="2">The sequence shown here is derived from an EMBL/GenBank/DDBJ whole genome shotgun (WGS) entry which is preliminary data.</text>
</comment>
<dbReference type="NCBIfam" id="TIGR00778">
    <property type="entry name" value="ahpD_dom"/>
    <property type="match status" value="1"/>
</dbReference>
<dbReference type="InterPro" id="IPR029032">
    <property type="entry name" value="AhpD-like"/>
</dbReference>
<dbReference type="AlphaFoldDB" id="A0A4R5TVP4"/>
<accession>A0A4R5TVP4</accession>
<feature type="domain" description="Carboxymuconolactone decarboxylase-like" evidence="1">
    <location>
        <begin position="41"/>
        <end position="121"/>
    </location>
</feature>
<dbReference type="SUPFAM" id="SSF69118">
    <property type="entry name" value="AhpD-like"/>
    <property type="match status" value="1"/>
</dbReference>
<dbReference type="EMBL" id="SMTK01000003">
    <property type="protein sequence ID" value="TDK25173.1"/>
    <property type="molecule type" value="Genomic_DNA"/>
</dbReference>
<keyword evidence="3" id="KW-1185">Reference proteome</keyword>
<protein>
    <submittedName>
        <fullName evidence="2">Carboxymuconolactone decarboxylase family protein</fullName>
    </submittedName>
</protein>
<dbReference type="PANTHER" id="PTHR35446">
    <property type="entry name" value="SI:CH211-175M2.5"/>
    <property type="match status" value="1"/>
</dbReference>
<organism evidence="2 3">
    <name type="scientific">Arthrobacter crusticola</name>
    <dbReference type="NCBI Taxonomy" id="2547960"/>
    <lineage>
        <taxon>Bacteria</taxon>
        <taxon>Bacillati</taxon>
        <taxon>Actinomycetota</taxon>
        <taxon>Actinomycetes</taxon>
        <taxon>Micrococcales</taxon>
        <taxon>Micrococcaceae</taxon>
        <taxon>Arthrobacter</taxon>
    </lineage>
</organism>
<dbReference type="InterPro" id="IPR003779">
    <property type="entry name" value="CMD-like"/>
</dbReference>
<dbReference type="Proteomes" id="UP000295411">
    <property type="component" value="Unassembled WGS sequence"/>
</dbReference>
<proteinExistence type="predicted"/>
<sequence length="183" mass="19149">MTRMPLIELDEASGTAQELLTQVKKGMGAVPNMTKAMANSPATLKGYLALSGALAGGVLGRKTQERLALNLAQANGCDYCLSAHTFTAPRVGLTEQDVLDARRGTAADAKSDAILKFAAAVLESRGAVSEQDIADLRTAGVSDEEMGEIVANIALNVFTNFFNRAADVEIDFPVVDSSAVTVS</sequence>
<dbReference type="GO" id="GO:0051920">
    <property type="term" value="F:peroxiredoxin activity"/>
    <property type="evidence" value="ECO:0007669"/>
    <property type="project" value="InterPro"/>
</dbReference>
<gene>
    <name evidence="2" type="ORF">E2F48_07740</name>
</gene>
<dbReference type="PANTHER" id="PTHR35446:SF3">
    <property type="entry name" value="CMD DOMAIN-CONTAINING PROTEIN"/>
    <property type="match status" value="1"/>
</dbReference>
<dbReference type="InterPro" id="IPR004675">
    <property type="entry name" value="AhpD_core"/>
</dbReference>
<dbReference type="Pfam" id="PF02627">
    <property type="entry name" value="CMD"/>
    <property type="match status" value="1"/>
</dbReference>
<evidence type="ECO:0000259" key="1">
    <source>
        <dbReference type="Pfam" id="PF02627"/>
    </source>
</evidence>
<dbReference type="RefSeq" id="WP_133403451.1">
    <property type="nucleotide sequence ID" value="NZ_SMTK01000003.1"/>
</dbReference>